<dbReference type="RefSeq" id="WP_129988193.1">
    <property type="nucleotide sequence ID" value="NZ_SDPU01000028.1"/>
</dbReference>
<evidence type="ECO:0000313" key="4">
    <source>
        <dbReference type="Proteomes" id="UP000291189"/>
    </source>
</evidence>
<feature type="domain" description="Thioredoxin" evidence="2">
    <location>
        <begin position="41"/>
        <end position="158"/>
    </location>
</feature>
<dbReference type="AlphaFoldDB" id="A0A4Q5IZT7"/>
<dbReference type="SUPFAM" id="SSF52833">
    <property type="entry name" value="Thioredoxin-like"/>
    <property type="match status" value="1"/>
</dbReference>
<dbReference type="CDD" id="cd02947">
    <property type="entry name" value="TRX_family"/>
    <property type="match status" value="1"/>
</dbReference>
<sequence>MSQGVWVLVVVLVLATGFGLLRAARDGRFRGTHQIRPRPAAPVETTAPAGSDPGEPSVLDGSDLQHQLGERATLLQFSSAFCAPCRATRRVLADVAQLVPGVEHVEIDAEHHLELVRRLGVLRTPTTLILDHGGREVSRAAGAPTKDAVLATLARVVDPPGTMETR</sequence>
<dbReference type="EMBL" id="SDPU01000028">
    <property type="protein sequence ID" value="RYU10601.1"/>
    <property type="molecule type" value="Genomic_DNA"/>
</dbReference>
<evidence type="ECO:0000256" key="1">
    <source>
        <dbReference type="SAM" id="MobiDB-lite"/>
    </source>
</evidence>
<organism evidence="3 4">
    <name type="scientific">Nocardioides iriomotensis</name>
    <dbReference type="NCBI Taxonomy" id="715784"/>
    <lineage>
        <taxon>Bacteria</taxon>
        <taxon>Bacillati</taxon>
        <taxon>Actinomycetota</taxon>
        <taxon>Actinomycetes</taxon>
        <taxon>Propionibacteriales</taxon>
        <taxon>Nocardioidaceae</taxon>
        <taxon>Nocardioides</taxon>
    </lineage>
</organism>
<reference evidence="3 4" key="1">
    <citation type="submission" date="2019-01" db="EMBL/GenBank/DDBJ databases">
        <title>Nocardioides guangzhouensis sp. nov., an actinobacterium isolated from soil.</title>
        <authorList>
            <person name="Fu Y."/>
            <person name="Cai Y."/>
            <person name="Lin Z."/>
            <person name="Chen P."/>
        </authorList>
    </citation>
    <scope>NUCLEOTIDE SEQUENCE [LARGE SCALE GENOMIC DNA]</scope>
    <source>
        <strain evidence="3 4">NBRC 105384</strain>
    </source>
</reference>
<feature type="region of interest" description="Disordered" evidence="1">
    <location>
        <begin position="32"/>
        <end position="62"/>
    </location>
</feature>
<dbReference type="PROSITE" id="PS51352">
    <property type="entry name" value="THIOREDOXIN_2"/>
    <property type="match status" value="1"/>
</dbReference>
<dbReference type="OrthoDB" id="1495530at2"/>
<dbReference type="Proteomes" id="UP000291189">
    <property type="component" value="Unassembled WGS sequence"/>
</dbReference>
<comment type="caution">
    <text evidence="3">The sequence shown here is derived from an EMBL/GenBank/DDBJ whole genome shotgun (WGS) entry which is preliminary data.</text>
</comment>
<accession>A0A4Q5IZT7</accession>
<dbReference type="InterPro" id="IPR013766">
    <property type="entry name" value="Thioredoxin_domain"/>
</dbReference>
<gene>
    <name evidence="3" type="ORF">ETU37_15155</name>
</gene>
<protein>
    <submittedName>
        <fullName evidence="3">Thioredoxin</fullName>
    </submittedName>
</protein>
<keyword evidence="4" id="KW-1185">Reference proteome</keyword>
<dbReference type="InterPro" id="IPR036249">
    <property type="entry name" value="Thioredoxin-like_sf"/>
</dbReference>
<evidence type="ECO:0000313" key="3">
    <source>
        <dbReference type="EMBL" id="RYU10601.1"/>
    </source>
</evidence>
<proteinExistence type="predicted"/>
<evidence type="ECO:0000259" key="2">
    <source>
        <dbReference type="PROSITE" id="PS51352"/>
    </source>
</evidence>
<dbReference type="Pfam" id="PF00085">
    <property type="entry name" value="Thioredoxin"/>
    <property type="match status" value="1"/>
</dbReference>
<dbReference type="Gene3D" id="3.40.30.10">
    <property type="entry name" value="Glutaredoxin"/>
    <property type="match status" value="1"/>
</dbReference>
<name>A0A4Q5IZT7_9ACTN</name>